<name>A0A7I7TDD2_9MYCO</name>
<evidence type="ECO:0000256" key="8">
    <source>
        <dbReference type="ARBA" id="ARBA00049243"/>
    </source>
</evidence>
<dbReference type="PROSITE" id="PS00059">
    <property type="entry name" value="ADH_ZINC"/>
    <property type="match status" value="1"/>
</dbReference>
<dbReference type="InterPro" id="IPR002328">
    <property type="entry name" value="ADH_Zn_CS"/>
</dbReference>
<dbReference type="EMBL" id="AP022596">
    <property type="protein sequence ID" value="BBY67020.1"/>
    <property type="molecule type" value="Genomic_DNA"/>
</dbReference>
<dbReference type="EC" id="1.1.1.1" evidence="3"/>
<evidence type="ECO:0000259" key="10">
    <source>
        <dbReference type="SMART" id="SM00829"/>
    </source>
</evidence>
<evidence type="ECO:0000256" key="2">
    <source>
        <dbReference type="ARBA" id="ARBA00008072"/>
    </source>
</evidence>
<dbReference type="SUPFAM" id="SSF50129">
    <property type="entry name" value="GroES-like"/>
    <property type="match status" value="1"/>
</dbReference>
<evidence type="ECO:0000256" key="1">
    <source>
        <dbReference type="ARBA" id="ARBA00001947"/>
    </source>
</evidence>
<comment type="catalytic activity">
    <reaction evidence="8">
        <text>a primary alcohol + NAD(+) = an aldehyde + NADH + H(+)</text>
        <dbReference type="Rhea" id="RHEA:10736"/>
        <dbReference type="ChEBI" id="CHEBI:15378"/>
        <dbReference type="ChEBI" id="CHEBI:15734"/>
        <dbReference type="ChEBI" id="CHEBI:17478"/>
        <dbReference type="ChEBI" id="CHEBI:57540"/>
        <dbReference type="ChEBI" id="CHEBI:57945"/>
        <dbReference type="EC" id="1.1.1.1"/>
    </reaction>
</comment>
<dbReference type="InterPro" id="IPR013154">
    <property type="entry name" value="ADH-like_N"/>
</dbReference>
<evidence type="ECO:0000256" key="9">
    <source>
        <dbReference type="RuleBase" id="RU361277"/>
    </source>
</evidence>
<dbReference type="GO" id="GO:0004022">
    <property type="term" value="F:alcohol dehydrogenase (NAD+) activity"/>
    <property type="evidence" value="ECO:0007669"/>
    <property type="project" value="UniProtKB-EC"/>
</dbReference>
<evidence type="ECO:0000313" key="11">
    <source>
        <dbReference type="EMBL" id="BBY67020.1"/>
    </source>
</evidence>
<protein>
    <recommendedName>
        <fullName evidence="3">alcohol dehydrogenase</fullName>
        <ecNumber evidence="3">1.1.1.1</ecNumber>
    </recommendedName>
</protein>
<evidence type="ECO:0000313" key="12">
    <source>
        <dbReference type="Proteomes" id="UP000467148"/>
    </source>
</evidence>
<keyword evidence="5 9" id="KW-0862">Zinc</keyword>
<gene>
    <name evidence="11" type="ORF">MHEL_52630</name>
</gene>
<evidence type="ECO:0000256" key="7">
    <source>
        <dbReference type="ARBA" id="ARBA00049164"/>
    </source>
</evidence>
<comment type="similarity">
    <text evidence="2 9">Belongs to the zinc-containing alcohol dehydrogenase family.</text>
</comment>
<dbReference type="InterPro" id="IPR036291">
    <property type="entry name" value="NAD(P)-bd_dom_sf"/>
</dbReference>
<dbReference type="Gene3D" id="3.40.50.720">
    <property type="entry name" value="NAD(P)-binding Rossmann-like Domain"/>
    <property type="match status" value="1"/>
</dbReference>
<organism evidence="11 12">
    <name type="scientific">Mycolicibacterium helvum</name>
    <dbReference type="NCBI Taxonomy" id="1534349"/>
    <lineage>
        <taxon>Bacteria</taxon>
        <taxon>Bacillati</taxon>
        <taxon>Actinomycetota</taxon>
        <taxon>Actinomycetes</taxon>
        <taxon>Mycobacteriales</taxon>
        <taxon>Mycobacteriaceae</taxon>
        <taxon>Mycolicibacterium</taxon>
    </lineage>
</organism>
<dbReference type="PANTHER" id="PTHR42940">
    <property type="entry name" value="ALCOHOL DEHYDROGENASE 1-RELATED"/>
    <property type="match status" value="1"/>
</dbReference>
<keyword evidence="4 9" id="KW-0479">Metal-binding</keyword>
<dbReference type="Proteomes" id="UP000467148">
    <property type="component" value="Chromosome"/>
</dbReference>
<proteinExistence type="inferred from homology"/>
<dbReference type="Gene3D" id="3.90.180.10">
    <property type="entry name" value="Medium-chain alcohol dehydrogenases, catalytic domain"/>
    <property type="match status" value="1"/>
</dbReference>
<dbReference type="KEGG" id="mhev:MHEL_52630"/>
<sequence>MRALQLVDPGVLAVVDIPVPDIGPDEVLLKVGGAGLCHSDIHIRHLPVELFPLPLTLGHETAGTVVSVGSQVSGWTVGDNALVHLIWACGSCPACARGDDNVCESAGRMAQPPTPGLGPAGGMAEYMAVPARYLVSLGDLDPVTAAPLADAAMTPYHAVRNSTRALRPGSAAVVVGVGGLGHVAVQLIKTLTGARIIAVDVLADRLQAASAHGADIVLAADESTAAAILDATAGRGADAIFDFVGAQPTSDLAVETIAPDGIYQLVGIGGGAPRITAEPRLGQGWPYGASVRTSYGGTKADLIECVALARAGRLKIDVEPFPLTEGITAFDRLESGSINGRAVLVP</sequence>
<keyword evidence="6" id="KW-0560">Oxidoreductase</keyword>
<dbReference type="AlphaFoldDB" id="A0A7I7TDD2"/>
<keyword evidence="12" id="KW-1185">Reference proteome</keyword>
<dbReference type="SMART" id="SM00829">
    <property type="entry name" value="PKS_ER"/>
    <property type="match status" value="1"/>
</dbReference>
<dbReference type="InterPro" id="IPR013149">
    <property type="entry name" value="ADH-like_C"/>
</dbReference>
<reference evidence="11 12" key="1">
    <citation type="journal article" date="2019" name="Emerg. Microbes Infect.">
        <title>Comprehensive subspecies identification of 175 nontuberculous mycobacteria species based on 7547 genomic profiles.</title>
        <authorList>
            <person name="Matsumoto Y."/>
            <person name="Kinjo T."/>
            <person name="Motooka D."/>
            <person name="Nabeya D."/>
            <person name="Jung N."/>
            <person name="Uechi K."/>
            <person name="Horii T."/>
            <person name="Iida T."/>
            <person name="Fujita J."/>
            <person name="Nakamura S."/>
        </authorList>
    </citation>
    <scope>NUCLEOTIDE SEQUENCE [LARGE SCALE GENOMIC DNA]</scope>
    <source>
        <strain evidence="11 12">JCM 30396</strain>
    </source>
</reference>
<feature type="domain" description="Enoyl reductase (ER)" evidence="10">
    <location>
        <begin position="10"/>
        <end position="344"/>
    </location>
</feature>
<evidence type="ECO:0000256" key="6">
    <source>
        <dbReference type="ARBA" id="ARBA00023002"/>
    </source>
</evidence>
<dbReference type="SUPFAM" id="SSF51735">
    <property type="entry name" value="NAD(P)-binding Rossmann-fold domains"/>
    <property type="match status" value="1"/>
</dbReference>
<dbReference type="Pfam" id="PF00107">
    <property type="entry name" value="ADH_zinc_N"/>
    <property type="match status" value="1"/>
</dbReference>
<dbReference type="PANTHER" id="PTHR42940:SF8">
    <property type="entry name" value="VACUOLAR PROTEIN SORTING-ASSOCIATED PROTEIN 11"/>
    <property type="match status" value="1"/>
</dbReference>
<dbReference type="GO" id="GO:0008270">
    <property type="term" value="F:zinc ion binding"/>
    <property type="evidence" value="ECO:0007669"/>
    <property type="project" value="InterPro"/>
</dbReference>
<dbReference type="Pfam" id="PF08240">
    <property type="entry name" value="ADH_N"/>
    <property type="match status" value="1"/>
</dbReference>
<comment type="catalytic activity">
    <reaction evidence="7">
        <text>a secondary alcohol + NAD(+) = a ketone + NADH + H(+)</text>
        <dbReference type="Rhea" id="RHEA:10740"/>
        <dbReference type="ChEBI" id="CHEBI:15378"/>
        <dbReference type="ChEBI" id="CHEBI:17087"/>
        <dbReference type="ChEBI" id="CHEBI:35681"/>
        <dbReference type="ChEBI" id="CHEBI:57540"/>
        <dbReference type="ChEBI" id="CHEBI:57945"/>
        <dbReference type="EC" id="1.1.1.1"/>
    </reaction>
</comment>
<accession>A0A7I7TDD2</accession>
<comment type="cofactor">
    <cofactor evidence="1 9">
        <name>Zn(2+)</name>
        <dbReference type="ChEBI" id="CHEBI:29105"/>
    </cofactor>
</comment>
<dbReference type="RefSeq" id="WP_163751047.1">
    <property type="nucleotide sequence ID" value="NZ_AP022596.1"/>
</dbReference>
<dbReference type="InterPro" id="IPR020843">
    <property type="entry name" value="ER"/>
</dbReference>
<evidence type="ECO:0000256" key="4">
    <source>
        <dbReference type="ARBA" id="ARBA00022723"/>
    </source>
</evidence>
<dbReference type="InterPro" id="IPR011032">
    <property type="entry name" value="GroES-like_sf"/>
</dbReference>
<evidence type="ECO:0000256" key="3">
    <source>
        <dbReference type="ARBA" id="ARBA00013190"/>
    </source>
</evidence>
<evidence type="ECO:0000256" key="5">
    <source>
        <dbReference type="ARBA" id="ARBA00022833"/>
    </source>
</evidence>